<keyword evidence="1" id="KW-0812">Transmembrane</keyword>
<dbReference type="EMBL" id="JBHUDL010000010">
    <property type="protein sequence ID" value="MFD1634606.1"/>
    <property type="molecule type" value="Genomic_DNA"/>
</dbReference>
<comment type="caution">
    <text evidence="2">The sequence shown here is derived from an EMBL/GenBank/DDBJ whole genome shotgun (WGS) entry which is preliminary data.</text>
</comment>
<sequence>MTESRSQAFTLEGFVAAAVVLTAVLLALQTVVAPPDSGTASRDDSIRTQAEDILRTQASADEGGLSHAVRYWDPLNRTFIGAQDRTIGYGSQSLPSALFDDAFERTFSARGLTYNIVLVYHQPGTAPRRTEPLLYQGTPGTDAVTARHTVTLYDNMQLTGERAGPRPLSEYDTNATDDDDGFYPIPDAGTGAVYNVVEVRVTVW</sequence>
<name>A0ABD6D0Z6_9EURY</name>
<dbReference type="Proteomes" id="UP001597075">
    <property type="component" value="Unassembled WGS sequence"/>
</dbReference>
<keyword evidence="3" id="KW-1185">Reference proteome</keyword>
<protein>
    <recommendedName>
        <fullName evidence="4">Flagellin</fullName>
    </recommendedName>
</protein>
<evidence type="ECO:0000313" key="3">
    <source>
        <dbReference type="Proteomes" id="UP001597075"/>
    </source>
</evidence>
<keyword evidence="1" id="KW-1133">Transmembrane helix</keyword>
<organism evidence="2 3">
    <name type="scientific">Haloplanus ruber</name>
    <dbReference type="NCBI Taxonomy" id="869892"/>
    <lineage>
        <taxon>Archaea</taxon>
        <taxon>Methanobacteriati</taxon>
        <taxon>Methanobacteriota</taxon>
        <taxon>Stenosarchaea group</taxon>
        <taxon>Halobacteria</taxon>
        <taxon>Halobacteriales</taxon>
        <taxon>Haloferacaceae</taxon>
        <taxon>Haloplanus</taxon>
    </lineage>
</organism>
<dbReference type="AlphaFoldDB" id="A0ABD6D0Z6"/>
<proteinExistence type="predicted"/>
<dbReference type="RefSeq" id="WP_256404846.1">
    <property type="nucleotide sequence ID" value="NZ_CP187151.1"/>
</dbReference>
<keyword evidence="1" id="KW-0472">Membrane</keyword>
<evidence type="ECO:0008006" key="4">
    <source>
        <dbReference type="Google" id="ProtNLM"/>
    </source>
</evidence>
<gene>
    <name evidence="2" type="ORF">ACFSBJ_12815</name>
</gene>
<reference evidence="2 3" key="1">
    <citation type="journal article" date="2019" name="Int. J. Syst. Evol. Microbiol.">
        <title>The Global Catalogue of Microorganisms (GCM) 10K type strain sequencing project: providing services to taxonomists for standard genome sequencing and annotation.</title>
        <authorList>
            <consortium name="The Broad Institute Genomics Platform"/>
            <consortium name="The Broad Institute Genome Sequencing Center for Infectious Disease"/>
            <person name="Wu L."/>
            <person name="Ma J."/>
        </authorList>
    </citation>
    <scope>NUCLEOTIDE SEQUENCE [LARGE SCALE GENOMIC DNA]</scope>
    <source>
        <strain evidence="2 3">CGMCC 1.10594</strain>
    </source>
</reference>
<accession>A0ABD6D0Z6</accession>
<evidence type="ECO:0000313" key="2">
    <source>
        <dbReference type="EMBL" id="MFD1634606.1"/>
    </source>
</evidence>
<dbReference type="InterPro" id="IPR055712">
    <property type="entry name" value="DUF7288"/>
</dbReference>
<evidence type="ECO:0000256" key="1">
    <source>
        <dbReference type="SAM" id="Phobius"/>
    </source>
</evidence>
<feature type="transmembrane region" description="Helical" evidence="1">
    <location>
        <begin position="12"/>
        <end position="32"/>
    </location>
</feature>
<dbReference type="Pfam" id="PF23959">
    <property type="entry name" value="DUF7288"/>
    <property type="match status" value="1"/>
</dbReference>